<proteinExistence type="predicted"/>
<protein>
    <recommendedName>
        <fullName evidence="1">NB-ARC domain-containing protein</fullName>
    </recommendedName>
</protein>
<dbReference type="InterPro" id="IPR002182">
    <property type="entry name" value="NB-ARC"/>
</dbReference>
<dbReference type="OrthoDB" id="664960at2759"/>
<dbReference type="Pfam" id="PF00931">
    <property type="entry name" value="NB-ARC"/>
    <property type="match status" value="1"/>
</dbReference>
<evidence type="ECO:0000313" key="2">
    <source>
        <dbReference type="EMBL" id="KAJ4835570.1"/>
    </source>
</evidence>
<accession>A0A9Q0FQ26</accession>
<dbReference type="Proteomes" id="UP001141552">
    <property type="component" value="Unassembled WGS sequence"/>
</dbReference>
<dbReference type="Gene3D" id="3.40.50.300">
    <property type="entry name" value="P-loop containing nucleotide triphosphate hydrolases"/>
    <property type="match status" value="1"/>
</dbReference>
<dbReference type="EMBL" id="JAKUCV010004365">
    <property type="protein sequence ID" value="KAJ4835570.1"/>
    <property type="molecule type" value="Genomic_DNA"/>
</dbReference>
<dbReference type="AlphaFoldDB" id="A0A9Q0FQ26"/>
<evidence type="ECO:0000259" key="1">
    <source>
        <dbReference type="Pfam" id="PF00931"/>
    </source>
</evidence>
<evidence type="ECO:0000313" key="3">
    <source>
        <dbReference type="Proteomes" id="UP001141552"/>
    </source>
</evidence>
<gene>
    <name evidence="2" type="ORF">Tsubulata_040392</name>
</gene>
<comment type="caution">
    <text evidence="2">The sequence shown here is derived from an EMBL/GenBank/DDBJ whole genome shotgun (WGS) entry which is preliminary data.</text>
</comment>
<dbReference type="InterPro" id="IPR027417">
    <property type="entry name" value="P-loop_NTPase"/>
</dbReference>
<dbReference type="GO" id="GO:0043531">
    <property type="term" value="F:ADP binding"/>
    <property type="evidence" value="ECO:0007669"/>
    <property type="project" value="InterPro"/>
</dbReference>
<feature type="domain" description="NB-ARC" evidence="1">
    <location>
        <begin position="175"/>
        <end position="295"/>
    </location>
</feature>
<sequence>MAEAATTGWKAIETVCGIVCNYATYVYDLKDHVPALKTKMDMLRKKETYVKRLVRSKQTPHLDQTPVVKEWLDRVHQLYSTVEEVIAERQEEIDHRVYRCCFPKYCCAFTRVGQKVNKNLEEVKQTIKDGEFKEVVKEKEFIPAEEIPLLITFGFDNLTYDICKRIVYLSICRFGIYGTRSGGKTTILTKIHNMFCHELTMHDYDKVIWIDRLDDKFIFQEIMSRKLEIPNKEWKRTLDRGSLILQYARLKKYILLVDDLRLDDLETIVLWGFPCDGDSRIIFTLSSRISNIHKQEIFDLWYAEGLLGGDGDTYSSIGGSPVEYDIVETRLGDERILKFLKQAGLIVDGQSEDSIKMRIVIHKAALWLERVKGQMVDQLLLHDEVEEIMEKSSPSDITTKRIFLDQPKSIPSQEGIHYSKLTTFSAKLDTTQSSKFLIQAVALRVLNAASIKRSVDGRIVNGGKGMGLVGVLPPYG</sequence>
<reference evidence="2" key="1">
    <citation type="submission" date="2022-02" db="EMBL/GenBank/DDBJ databases">
        <authorList>
            <person name="Henning P.M."/>
            <person name="McCubbin A.G."/>
            <person name="Shore J.S."/>
        </authorList>
    </citation>
    <scope>NUCLEOTIDE SEQUENCE</scope>
    <source>
        <strain evidence="2">F60SS</strain>
        <tissue evidence="2">Leaves</tissue>
    </source>
</reference>
<dbReference type="SUPFAM" id="SSF52540">
    <property type="entry name" value="P-loop containing nucleoside triphosphate hydrolases"/>
    <property type="match status" value="1"/>
</dbReference>
<reference evidence="2" key="2">
    <citation type="journal article" date="2023" name="Plants (Basel)">
        <title>Annotation of the Turnera subulata (Passifloraceae) Draft Genome Reveals the S-Locus Evolved after the Divergence of Turneroideae from Passifloroideae in a Stepwise Manner.</title>
        <authorList>
            <person name="Henning P.M."/>
            <person name="Roalson E.H."/>
            <person name="Mir W."/>
            <person name="McCubbin A.G."/>
            <person name="Shore J.S."/>
        </authorList>
    </citation>
    <scope>NUCLEOTIDE SEQUENCE</scope>
    <source>
        <strain evidence="2">F60SS</strain>
    </source>
</reference>
<organism evidence="2 3">
    <name type="scientific">Turnera subulata</name>
    <dbReference type="NCBI Taxonomy" id="218843"/>
    <lineage>
        <taxon>Eukaryota</taxon>
        <taxon>Viridiplantae</taxon>
        <taxon>Streptophyta</taxon>
        <taxon>Embryophyta</taxon>
        <taxon>Tracheophyta</taxon>
        <taxon>Spermatophyta</taxon>
        <taxon>Magnoliopsida</taxon>
        <taxon>eudicotyledons</taxon>
        <taxon>Gunneridae</taxon>
        <taxon>Pentapetalae</taxon>
        <taxon>rosids</taxon>
        <taxon>fabids</taxon>
        <taxon>Malpighiales</taxon>
        <taxon>Passifloraceae</taxon>
        <taxon>Turnera</taxon>
    </lineage>
</organism>
<name>A0A9Q0FQ26_9ROSI</name>
<keyword evidence="3" id="KW-1185">Reference proteome</keyword>